<accession>A0A6A1WH25</accession>
<evidence type="ECO:0000313" key="2">
    <source>
        <dbReference type="EMBL" id="KAB1224575.1"/>
    </source>
</evidence>
<dbReference type="Gene3D" id="2.40.160.200">
    <property type="entry name" value="LURP1-related"/>
    <property type="match status" value="1"/>
</dbReference>
<dbReference type="PANTHER" id="PTHR31087">
    <property type="match status" value="1"/>
</dbReference>
<dbReference type="OrthoDB" id="97518at2759"/>
<dbReference type="Proteomes" id="UP000516437">
    <property type="component" value="Chromosome 2"/>
</dbReference>
<dbReference type="InterPro" id="IPR007612">
    <property type="entry name" value="LOR"/>
</dbReference>
<reference evidence="2 3" key="1">
    <citation type="journal article" date="2019" name="Plant Biotechnol. J.">
        <title>The red bayberry genome and genetic basis of sex determination.</title>
        <authorList>
            <person name="Jia H.M."/>
            <person name="Jia H.J."/>
            <person name="Cai Q.L."/>
            <person name="Wang Y."/>
            <person name="Zhao H.B."/>
            <person name="Yang W.F."/>
            <person name="Wang G.Y."/>
            <person name="Li Y.H."/>
            <person name="Zhan D.L."/>
            <person name="Shen Y.T."/>
            <person name="Niu Q.F."/>
            <person name="Chang L."/>
            <person name="Qiu J."/>
            <person name="Zhao L."/>
            <person name="Xie H.B."/>
            <person name="Fu W.Y."/>
            <person name="Jin J."/>
            <person name="Li X.W."/>
            <person name="Jiao Y."/>
            <person name="Zhou C.C."/>
            <person name="Tu T."/>
            <person name="Chai C.Y."/>
            <person name="Gao J.L."/>
            <person name="Fan L.J."/>
            <person name="van de Weg E."/>
            <person name="Wang J.Y."/>
            <person name="Gao Z.S."/>
        </authorList>
    </citation>
    <scope>NUCLEOTIDE SEQUENCE [LARGE SCALE GENOMIC DNA]</scope>
    <source>
        <tissue evidence="2">Leaves</tissue>
    </source>
</reference>
<dbReference type="InterPro" id="IPR025659">
    <property type="entry name" value="Tubby-like_C"/>
</dbReference>
<sequence length="164" mass="18762">MVEPVPPRPAPTGTQFAMPVAIINPMYYSRDPVDLTSIKMVFMTISNGNFVVKDINENVTIFKVKRAFLTLRDRHLLIDAAENPIVTFQEKIFSAHQRWKVFRGESDSSKDLLFSVKRSLMTQLKANLNVFLANNMEEDDCNFRVEDNLLGSSFTIYAGDVKYF</sequence>
<dbReference type="AlphaFoldDB" id="A0A6A1WH25"/>
<proteinExistence type="inferred from homology"/>
<comment type="similarity">
    <text evidence="1">Belongs to the LOR family.</text>
</comment>
<evidence type="ECO:0000256" key="1">
    <source>
        <dbReference type="ARBA" id="ARBA00005437"/>
    </source>
</evidence>
<dbReference type="EMBL" id="RXIC02000020">
    <property type="protein sequence ID" value="KAB1224575.1"/>
    <property type="molecule type" value="Genomic_DNA"/>
</dbReference>
<comment type="caution">
    <text evidence="2">The sequence shown here is derived from an EMBL/GenBank/DDBJ whole genome shotgun (WGS) entry which is preliminary data.</text>
</comment>
<dbReference type="PANTHER" id="PTHR31087:SF85">
    <property type="entry name" value="PROTEIN LURP-ONE-RELATED 7"/>
    <property type="match status" value="1"/>
</dbReference>
<organism evidence="2 3">
    <name type="scientific">Morella rubra</name>
    <name type="common">Chinese bayberry</name>
    <dbReference type="NCBI Taxonomy" id="262757"/>
    <lineage>
        <taxon>Eukaryota</taxon>
        <taxon>Viridiplantae</taxon>
        <taxon>Streptophyta</taxon>
        <taxon>Embryophyta</taxon>
        <taxon>Tracheophyta</taxon>
        <taxon>Spermatophyta</taxon>
        <taxon>Magnoliopsida</taxon>
        <taxon>eudicotyledons</taxon>
        <taxon>Gunneridae</taxon>
        <taxon>Pentapetalae</taxon>
        <taxon>rosids</taxon>
        <taxon>fabids</taxon>
        <taxon>Fagales</taxon>
        <taxon>Myricaceae</taxon>
        <taxon>Morella</taxon>
    </lineage>
</organism>
<name>A0A6A1WH25_9ROSI</name>
<dbReference type="Pfam" id="PF04525">
    <property type="entry name" value="LOR"/>
    <property type="match status" value="1"/>
</dbReference>
<protein>
    <submittedName>
        <fullName evidence="2">Protein LURP-one-related 15</fullName>
    </submittedName>
</protein>
<evidence type="ECO:0000313" key="3">
    <source>
        <dbReference type="Proteomes" id="UP000516437"/>
    </source>
</evidence>
<gene>
    <name evidence="2" type="ORF">CJ030_MR2G004967</name>
</gene>
<dbReference type="InterPro" id="IPR038595">
    <property type="entry name" value="LOR_sf"/>
</dbReference>
<keyword evidence="3" id="KW-1185">Reference proteome</keyword>
<dbReference type="SUPFAM" id="SSF54518">
    <property type="entry name" value="Tubby C-terminal domain-like"/>
    <property type="match status" value="1"/>
</dbReference>